<evidence type="ECO:0000313" key="3">
    <source>
        <dbReference type="Proteomes" id="UP000005408"/>
    </source>
</evidence>
<sequence>MSWYDLDSNVARKARGETRVSRQVVSVGPPAHQGRQSQQVEVAGGPLWPFFVFSLGESSMVGILLGTFFFFFGGLM</sequence>
<organism evidence="2 3">
    <name type="scientific">Magallana gigas</name>
    <name type="common">Pacific oyster</name>
    <name type="synonym">Crassostrea gigas</name>
    <dbReference type="NCBI Taxonomy" id="29159"/>
    <lineage>
        <taxon>Eukaryota</taxon>
        <taxon>Metazoa</taxon>
        <taxon>Spiralia</taxon>
        <taxon>Lophotrochozoa</taxon>
        <taxon>Mollusca</taxon>
        <taxon>Bivalvia</taxon>
        <taxon>Autobranchia</taxon>
        <taxon>Pteriomorphia</taxon>
        <taxon>Ostreida</taxon>
        <taxon>Ostreoidea</taxon>
        <taxon>Ostreidae</taxon>
        <taxon>Magallana</taxon>
    </lineage>
</organism>
<protein>
    <submittedName>
        <fullName evidence="2">Uncharacterized protein</fullName>
    </submittedName>
</protein>
<name>A0A8W8HM56_MAGGI</name>
<dbReference type="Proteomes" id="UP000005408">
    <property type="component" value="Unassembled WGS sequence"/>
</dbReference>
<feature type="transmembrane region" description="Helical" evidence="1">
    <location>
        <begin position="47"/>
        <end position="72"/>
    </location>
</feature>
<evidence type="ECO:0000256" key="1">
    <source>
        <dbReference type="SAM" id="Phobius"/>
    </source>
</evidence>
<reference evidence="2" key="1">
    <citation type="submission" date="2022-08" db="UniProtKB">
        <authorList>
            <consortium name="EnsemblMetazoa"/>
        </authorList>
    </citation>
    <scope>IDENTIFICATION</scope>
    <source>
        <strain evidence="2">05x7-T-G4-1.051#20</strain>
    </source>
</reference>
<dbReference type="EnsemblMetazoa" id="G10212.1">
    <property type="protein sequence ID" value="G10212.1:cds"/>
    <property type="gene ID" value="G10212"/>
</dbReference>
<dbReference type="AlphaFoldDB" id="A0A8W8HM56"/>
<keyword evidence="3" id="KW-1185">Reference proteome</keyword>
<accession>A0A8W8HM56</accession>
<proteinExistence type="predicted"/>
<keyword evidence="1" id="KW-1133">Transmembrane helix</keyword>
<keyword evidence="1" id="KW-0472">Membrane</keyword>
<keyword evidence="1" id="KW-0812">Transmembrane</keyword>
<evidence type="ECO:0000313" key="2">
    <source>
        <dbReference type="EnsemblMetazoa" id="G10212.1:cds"/>
    </source>
</evidence>